<dbReference type="AlphaFoldDB" id="A0A0E9WIZ7"/>
<reference evidence="1" key="1">
    <citation type="submission" date="2014-11" db="EMBL/GenBank/DDBJ databases">
        <authorList>
            <person name="Amaro Gonzalez C."/>
        </authorList>
    </citation>
    <scope>NUCLEOTIDE SEQUENCE</scope>
</reference>
<reference evidence="1" key="2">
    <citation type="journal article" date="2015" name="Fish Shellfish Immunol.">
        <title>Early steps in the European eel (Anguilla anguilla)-Vibrio vulnificus interaction in the gills: Role of the RtxA13 toxin.</title>
        <authorList>
            <person name="Callol A."/>
            <person name="Pajuelo D."/>
            <person name="Ebbesson L."/>
            <person name="Teles M."/>
            <person name="MacKenzie S."/>
            <person name="Amaro C."/>
        </authorList>
    </citation>
    <scope>NUCLEOTIDE SEQUENCE</scope>
</reference>
<name>A0A0E9WIZ7_ANGAN</name>
<organism evidence="1">
    <name type="scientific">Anguilla anguilla</name>
    <name type="common">European freshwater eel</name>
    <name type="synonym">Muraena anguilla</name>
    <dbReference type="NCBI Taxonomy" id="7936"/>
    <lineage>
        <taxon>Eukaryota</taxon>
        <taxon>Metazoa</taxon>
        <taxon>Chordata</taxon>
        <taxon>Craniata</taxon>
        <taxon>Vertebrata</taxon>
        <taxon>Euteleostomi</taxon>
        <taxon>Actinopterygii</taxon>
        <taxon>Neopterygii</taxon>
        <taxon>Teleostei</taxon>
        <taxon>Anguilliformes</taxon>
        <taxon>Anguillidae</taxon>
        <taxon>Anguilla</taxon>
    </lineage>
</organism>
<dbReference type="EMBL" id="GBXM01018260">
    <property type="protein sequence ID" value="JAH90317.1"/>
    <property type="molecule type" value="Transcribed_RNA"/>
</dbReference>
<protein>
    <submittedName>
        <fullName evidence="1">Uncharacterized protein</fullName>
    </submittedName>
</protein>
<evidence type="ECO:0000313" key="1">
    <source>
        <dbReference type="EMBL" id="JAH90317.1"/>
    </source>
</evidence>
<proteinExistence type="predicted"/>
<accession>A0A0E9WIZ7</accession>
<sequence>MAPAVTSAIPPPHPPQLYHRHWVFCRLIKGGFFN</sequence>